<comment type="caution">
    <text evidence="1">The sequence shown here is derived from an EMBL/GenBank/DDBJ whole genome shotgun (WGS) entry which is preliminary data.</text>
</comment>
<organism evidence="1 2">
    <name type="scientific">Phycicoccus avicenniae</name>
    <dbReference type="NCBI Taxonomy" id="2828860"/>
    <lineage>
        <taxon>Bacteria</taxon>
        <taxon>Bacillati</taxon>
        <taxon>Actinomycetota</taxon>
        <taxon>Actinomycetes</taxon>
        <taxon>Micrococcales</taxon>
        <taxon>Intrasporangiaceae</taxon>
        <taxon>Phycicoccus</taxon>
    </lineage>
</organism>
<dbReference type="Gene3D" id="1.20.120.450">
    <property type="entry name" value="dinb family like domain"/>
    <property type="match status" value="1"/>
</dbReference>
<dbReference type="AlphaFoldDB" id="A0A941I018"/>
<accession>A0A941I018</accession>
<sequence>MSDPVTDDRVDPPLDGDERATLRGFLDFHRATLRRKTAGLDAEQLATTLPPSDMTLGGMVSHLAWVEHWWFEQVFAGHDEAEPWASVDWDADDDGDWHYATDHTPQQLRDLFDEHVARADAVLDAVDDWSTLSQRTGRRSGRPFSMRWIVTHMVEEYARHNGHADLLRQSIDGQVGE</sequence>
<keyword evidence="2" id="KW-1185">Reference proteome</keyword>
<dbReference type="InterPro" id="IPR034660">
    <property type="entry name" value="DinB/YfiT-like"/>
</dbReference>
<dbReference type="RefSeq" id="WP_211601876.1">
    <property type="nucleotide sequence ID" value="NZ_JAGSNF010000004.1"/>
</dbReference>
<name>A0A941I018_9MICO</name>
<evidence type="ECO:0000313" key="1">
    <source>
        <dbReference type="EMBL" id="MBR7742729.1"/>
    </source>
</evidence>
<dbReference type="InterPro" id="IPR007061">
    <property type="entry name" value="MST-like"/>
</dbReference>
<dbReference type="Proteomes" id="UP000677016">
    <property type="component" value="Unassembled WGS sequence"/>
</dbReference>
<evidence type="ECO:0000313" key="2">
    <source>
        <dbReference type="Proteomes" id="UP000677016"/>
    </source>
</evidence>
<protein>
    <submittedName>
        <fullName evidence="1">DinB family protein</fullName>
    </submittedName>
</protein>
<proteinExistence type="predicted"/>
<reference evidence="1" key="1">
    <citation type="submission" date="2021-04" db="EMBL/GenBank/DDBJ databases">
        <title>Phycicoccus avicenniae sp. nov., a novel endophytic actinomycetes isolated from branch of Avicennia mariana.</title>
        <authorList>
            <person name="Tuo L."/>
        </authorList>
    </citation>
    <scope>NUCLEOTIDE SEQUENCE</scope>
    <source>
        <strain evidence="1">BSK3Z-2</strain>
    </source>
</reference>
<gene>
    <name evidence="1" type="ORF">KC207_05425</name>
</gene>
<dbReference type="SUPFAM" id="SSF109854">
    <property type="entry name" value="DinB/YfiT-like putative metalloenzymes"/>
    <property type="match status" value="1"/>
</dbReference>
<dbReference type="EMBL" id="JAGSNF010000004">
    <property type="protein sequence ID" value="MBR7742729.1"/>
    <property type="molecule type" value="Genomic_DNA"/>
</dbReference>
<dbReference type="Pfam" id="PF04978">
    <property type="entry name" value="MST"/>
    <property type="match status" value="1"/>
</dbReference>